<reference evidence="1" key="2">
    <citation type="journal article" date="2015" name="Fish Shellfish Immunol.">
        <title>Early steps in the European eel (Anguilla anguilla)-Vibrio vulnificus interaction in the gills: Role of the RtxA13 toxin.</title>
        <authorList>
            <person name="Callol A."/>
            <person name="Pajuelo D."/>
            <person name="Ebbesson L."/>
            <person name="Teles M."/>
            <person name="MacKenzie S."/>
            <person name="Amaro C."/>
        </authorList>
    </citation>
    <scope>NUCLEOTIDE SEQUENCE</scope>
</reference>
<protein>
    <submittedName>
        <fullName evidence="1">Uncharacterized protein</fullName>
    </submittedName>
</protein>
<dbReference type="AlphaFoldDB" id="A0A0E9T3C0"/>
<sequence length="91" mass="9966">MELIGEPVFLLSFASSSRLSHTNYVSSISYWLTPEGVEFSLVPFSLLCAPVGEIGFLCPLVCKSAQGNLGITVFCSFIRPGKLHLYIQSHL</sequence>
<dbReference type="EMBL" id="GBXM01060595">
    <property type="protein sequence ID" value="JAH47982.1"/>
    <property type="molecule type" value="Transcribed_RNA"/>
</dbReference>
<evidence type="ECO:0000313" key="1">
    <source>
        <dbReference type="EMBL" id="JAH47982.1"/>
    </source>
</evidence>
<reference evidence="1" key="1">
    <citation type="submission" date="2014-11" db="EMBL/GenBank/DDBJ databases">
        <authorList>
            <person name="Amaro Gonzalez C."/>
        </authorList>
    </citation>
    <scope>NUCLEOTIDE SEQUENCE</scope>
</reference>
<proteinExistence type="predicted"/>
<organism evidence="1">
    <name type="scientific">Anguilla anguilla</name>
    <name type="common">European freshwater eel</name>
    <name type="synonym">Muraena anguilla</name>
    <dbReference type="NCBI Taxonomy" id="7936"/>
    <lineage>
        <taxon>Eukaryota</taxon>
        <taxon>Metazoa</taxon>
        <taxon>Chordata</taxon>
        <taxon>Craniata</taxon>
        <taxon>Vertebrata</taxon>
        <taxon>Euteleostomi</taxon>
        <taxon>Actinopterygii</taxon>
        <taxon>Neopterygii</taxon>
        <taxon>Teleostei</taxon>
        <taxon>Anguilliformes</taxon>
        <taxon>Anguillidae</taxon>
        <taxon>Anguilla</taxon>
    </lineage>
</organism>
<accession>A0A0E9T3C0</accession>
<name>A0A0E9T3C0_ANGAN</name>